<evidence type="ECO:0008006" key="4">
    <source>
        <dbReference type="Google" id="ProtNLM"/>
    </source>
</evidence>
<reference evidence="2 3" key="1">
    <citation type="submission" date="2014-07" db="EMBL/GenBank/DDBJ databases">
        <authorList>
            <person name="McCorrison J."/>
            <person name="Sanka R."/>
            <person name="Torralba M."/>
            <person name="Gillis M."/>
            <person name="Haft D.H."/>
            <person name="Methe B."/>
            <person name="Sutton G."/>
            <person name="Nelson K.E."/>
        </authorList>
    </citation>
    <scope>NUCLEOTIDE SEQUENCE [LARGE SCALE GENOMIC DNA]</scope>
    <source>
        <strain evidence="2 3">DNF00040</strain>
    </source>
</reference>
<dbReference type="PANTHER" id="PTHR34387">
    <property type="entry name" value="SLR1258 PROTEIN"/>
    <property type="match status" value="1"/>
</dbReference>
<dbReference type="InterPro" id="IPR007497">
    <property type="entry name" value="SIMPL/DUF541"/>
</dbReference>
<dbReference type="Proteomes" id="UP000029629">
    <property type="component" value="Unassembled WGS sequence"/>
</dbReference>
<evidence type="ECO:0000313" key="2">
    <source>
        <dbReference type="EMBL" id="KGF30887.1"/>
    </source>
</evidence>
<feature type="chain" id="PRO_5001923822" description="Periplasmic/secreted protein" evidence="1">
    <location>
        <begin position="22"/>
        <end position="244"/>
    </location>
</feature>
<gene>
    <name evidence="2" type="ORF">HMPREF2130_05570</name>
</gene>
<evidence type="ECO:0000256" key="1">
    <source>
        <dbReference type="SAM" id="SignalP"/>
    </source>
</evidence>
<dbReference type="InterPro" id="IPR052022">
    <property type="entry name" value="26kDa_periplasmic_antigen"/>
</dbReference>
<feature type="signal peptide" evidence="1">
    <location>
        <begin position="1"/>
        <end position="21"/>
    </location>
</feature>
<comment type="caution">
    <text evidence="2">The sequence shown here is derived from an EMBL/GenBank/DDBJ whole genome shotgun (WGS) entry which is preliminary data.</text>
</comment>
<dbReference type="eggNOG" id="COG3471">
    <property type="taxonomic scope" value="Bacteria"/>
</dbReference>
<dbReference type="OrthoDB" id="7062395at2"/>
<dbReference type="Pfam" id="PF04402">
    <property type="entry name" value="SIMPL"/>
    <property type="match status" value="1"/>
</dbReference>
<dbReference type="Gene3D" id="3.30.70.2970">
    <property type="entry name" value="Protein of unknown function (DUF541), domain 2"/>
    <property type="match status" value="1"/>
</dbReference>
<dbReference type="Gene3D" id="3.30.110.170">
    <property type="entry name" value="Protein of unknown function (DUF541), domain 1"/>
    <property type="match status" value="1"/>
</dbReference>
<keyword evidence="1" id="KW-0732">Signal</keyword>
<accession>A0A096AJP9</accession>
<name>A0A096AJP9_9BURK</name>
<proteinExistence type="predicted"/>
<sequence length="244" mass="27642">MRYFKALVFIPLLLSTSMAFAAEQREPESYVRVGAEAFREVAEDRANVILTKEIDGADERQLLRDVNLAMRRVAERAKEYSELSLETGDYSVRKHTQYKKDTNQIEKITYTAVGKMIARSKNFDELLKFVEASHEDMLVDDIRFDVSSELRRTIEKEILEEAIASFRGKAETVAKGLGYEGFEVRNIDVNDSAATAPIRRPPLRPMMARAMTAERVEEGYAEAPPLEAGKQMVRVSVSGQIVLK</sequence>
<keyword evidence="3" id="KW-1185">Reference proteome</keyword>
<dbReference type="EMBL" id="JRNI01000019">
    <property type="protein sequence ID" value="KGF30887.1"/>
    <property type="molecule type" value="Genomic_DNA"/>
</dbReference>
<dbReference type="AlphaFoldDB" id="A0A096AJP9"/>
<dbReference type="RefSeq" id="WP_036558874.1">
    <property type="nucleotide sequence ID" value="NZ_JRNI01000019.1"/>
</dbReference>
<organism evidence="2 3">
    <name type="scientific">Oligella urethralis DNF00040</name>
    <dbReference type="NCBI Taxonomy" id="1401065"/>
    <lineage>
        <taxon>Bacteria</taxon>
        <taxon>Pseudomonadati</taxon>
        <taxon>Pseudomonadota</taxon>
        <taxon>Betaproteobacteria</taxon>
        <taxon>Burkholderiales</taxon>
        <taxon>Alcaligenaceae</taxon>
        <taxon>Oligella</taxon>
    </lineage>
</organism>
<evidence type="ECO:0000313" key="3">
    <source>
        <dbReference type="Proteomes" id="UP000029629"/>
    </source>
</evidence>
<protein>
    <recommendedName>
        <fullName evidence="4">Periplasmic/secreted protein</fullName>
    </recommendedName>
</protein>
<dbReference type="GO" id="GO:0006974">
    <property type="term" value="P:DNA damage response"/>
    <property type="evidence" value="ECO:0007669"/>
    <property type="project" value="TreeGrafter"/>
</dbReference>
<dbReference type="PANTHER" id="PTHR34387:SF2">
    <property type="entry name" value="SLR1258 PROTEIN"/>
    <property type="match status" value="1"/>
</dbReference>